<evidence type="ECO:0000256" key="1">
    <source>
        <dbReference type="SAM" id="Coils"/>
    </source>
</evidence>
<dbReference type="GO" id="GO:0007094">
    <property type="term" value="P:mitotic spindle assembly checkpoint signaling"/>
    <property type="evidence" value="ECO:0007669"/>
    <property type="project" value="InterPro"/>
</dbReference>
<dbReference type="GO" id="GO:0005634">
    <property type="term" value="C:nucleus"/>
    <property type="evidence" value="ECO:0007669"/>
    <property type="project" value="TreeGrafter"/>
</dbReference>
<feature type="domain" description="BUB1 N-terminal" evidence="3">
    <location>
        <begin position="65"/>
        <end position="174"/>
    </location>
</feature>
<comment type="caution">
    <text evidence="4">The sequence shown here is derived from an EMBL/GenBank/DDBJ whole genome shotgun (WGS) entry which is preliminary data.</text>
</comment>
<dbReference type="Gene3D" id="1.25.40.430">
    <property type="match status" value="1"/>
</dbReference>
<dbReference type="SMART" id="SM00777">
    <property type="entry name" value="Mad3_BUB1_I"/>
    <property type="match status" value="1"/>
</dbReference>
<dbReference type="GO" id="GO:0032991">
    <property type="term" value="C:protein-containing complex"/>
    <property type="evidence" value="ECO:0007669"/>
    <property type="project" value="UniProtKB-ARBA"/>
</dbReference>
<dbReference type="Pfam" id="PF08311">
    <property type="entry name" value="Mad3_BUB1_I"/>
    <property type="match status" value="1"/>
</dbReference>
<accession>A0A9P5SS43</accession>
<keyword evidence="5" id="KW-1185">Reference proteome</keyword>
<protein>
    <recommendedName>
        <fullName evidence="3">BUB1 N-terminal domain-containing protein</fullName>
    </recommendedName>
</protein>
<dbReference type="GO" id="GO:0004672">
    <property type="term" value="F:protein kinase activity"/>
    <property type="evidence" value="ECO:0007669"/>
    <property type="project" value="TreeGrafter"/>
</dbReference>
<dbReference type="FunFam" id="1.25.40.430:FF:000003">
    <property type="entry name" value="Checkpoint serine/threonine-protein kinase BUB1"/>
    <property type="match status" value="1"/>
</dbReference>
<dbReference type="InterPro" id="IPR013212">
    <property type="entry name" value="Mad3/Bub1_I"/>
</dbReference>
<keyword evidence="1" id="KW-0175">Coiled coil</keyword>
<dbReference type="PANTHER" id="PTHR14030:SF4">
    <property type="entry name" value="BUB1 KINASE, ISOFORM A-RELATED"/>
    <property type="match status" value="1"/>
</dbReference>
<dbReference type="EMBL" id="JAAAUY010000109">
    <property type="protein sequence ID" value="KAF9335247.1"/>
    <property type="molecule type" value="Genomic_DNA"/>
</dbReference>
<evidence type="ECO:0000259" key="3">
    <source>
        <dbReference type="PROSITE" id="PS51489"/>
    </source>
</evidence>
<dbReference type="InterPro" id="IPR015661">
    <property type="entry name" value="Bub1/Mad3"/>
</dbReference>
<feature type="region of interest" description="Disordered" evidence="2">
    <location>
        <begin position="1"/>
        <end position="23"/>
    </location>
</feature>
<evidence type="ECO:0000313" key="5">
    <source>
        <dbReference type="Proteomes" id="UP000696485"/>
    </source>
</evidence>
<feature type="coiled-coil region" evidence="1">
    <location>
        <begin position="48"/>
        <end position="75"/>
    </location>
</feature>
<gene>
    <name evidence="4" type="ORF">BG006_000536</name>
</gene>
<sequence>MQQHQDPSHQDHQETASPVNIDHIVNDKENIQPIREGRSAQTLSHLFATQLNDRVQELQQQHQQFQHDIEHSEDDDDPLDIHVRYIQWIVENYPQGAGQGHDSNLLPVLEQAMKAFKGDERYRNDPRYVRFYVQYSGIVEDPDHIFKFMMANNIGIQLAMLYEEYAEYLEDMEE</sequence>
<proteinExistence type="predicted"/>
<name>A0A9P5SS43_9FUNG</name>
<feature type="compositionally biased region" description="Basic and acidic residues" evidence="2">
    <location>
        <begin position="1"/>
        <end position="14"/>
    </location>
</feature>
<evidence type="ECO:0000313" key="4">
    <source>
        <dbReference type="EMBL" id="KAF9335247.1"/>
    </source>
</evidence>
<dbReference type="Proteomes" id="UP000696485">
    <property type="component" value="Unassembled WGS sequence"/>
</dbReference>
<dbReference type="AlphaFoldDB" id="A0A9P5SS43"/>
<organism evidence="4 5">
    <name type="scientific">Podila minutissima</name>
    <dbReference type="NCBI Taxonomy" id="64525"/>
    <lineage>
        <taxon>Eukaryota</taxon>
        <taxon>Fungi</taxon>
        <taxon>Fungi incertae sedis</taxon>
        <taxon>Mucoromycota</taxon>
        <taxon>Mortierellomycotina</taxon>
        <taxon>Mortierellomycetes</taxon>
        <taxon>Mortierellales</taxon>
        <taxon>Mortierellaceae</taxon>
        <taxon>Podila</taxon>
    </lineage>
</organism>
<dbReference type="PROSITE" id="PS51489">
    <property type="entry name" value="BUB1_N"/>
    <property type="match status" value="1"/>
</dbReference>
<reference evidence="4" key="1">
    <citation type="journal article" date="2020" name="Fungal Divers.">
        <title>Resolving the Mortierellaceae phylogeny through synthesis of multi-gene phylogenetics and phylogenomics.</title>
        <authorList>
            <person name="Vandepol N."/>
            <person name="Liber J."/>
            <person name="Desiro A."/>
            <person name="Na H."/>
            <person name="Kennedy M."/>
            <person name="Barry K."/>
            <person name="Grigoriev I.V."/>
            <person name="Miller A.N."/>
            <person name="O'Donnell K."/>
            <person name="Stajich J.E."/>
            <person name="Bonito G."/>
        </authorList>
    </citation>
    <scope>NUCLEOTIDE SEQUENCE</scope>
    <source>
        <strain evidence="4">NVP1</strain>
    </source>
</reference>
<dbReference type="PANTHER" id="PTHR14030">
    <property type="entry name" value="MITOTIC CHECKPOINT SERINE/THREONINE-PROTEIN KINASE BUB1"/>
    <property type="match status" value="1"/>
</dbReference>
<evidence type="ECO:0000256" key="2">
    <source>
        <dbReference type="SAM" id="MobiDB-lite"/>
    </source>
</evidence>
<dbReference type="GO" id="GO:0051754">
    <property type="term" value="P:meiotic sister chromatid cohesion, centromeric"/>
    <property type="evidence" value="ECO:0007669"/>
    <property type="project" value="TreeGrafter"/>
</dbReference>